<dbReference type="Proteomes" id="UP000595064">
    <property type="component" value="Plasmid unnamed"/>
</dbReference>
<name>A0A1H3N127_9BURK</name>
<dbReference type="RefSeq" id="WP_047219293.1">
    <property type="nucleotide sequence ID" value="NZ_CP065749.1"/>
</dbReference>
<evidence type="ECO:0000313" key="4">
    <source>
        <dbReference type="Proteomes" id="UP000595064"/>
    </source>
</evidence>
<proteinExistence type="predicted"/>
<dbReference type="AlphaFoldDB" id="A0A1H3N127"/>
<accession>A0A1H3N127</accession>
<reference evidence="2 3" key="1">
    <citation type="submission" date="2016-10" db="EMBL/GenBank/DDBJ databases">
        <authorList>
            <person name="de Groot N.N."/>
        </authorList>
    </citation>
    <scope>NUCLEOTIDE SEQUENCE [LARGE SCALE GENOMIC DNA]</scope>
    <source>
        <strain evidence="2 3">LMG 24775</strain>
    </source>
</reference>
<sequence>MDFHFRNDEAFAGRVQISRLARSIKKQLRPDASHDECLDLASRLLGCDSYYDLRRRATDPDIRGWDHQEAVKLLQSEAIKRGSRFPGNLPPRFDESWQRQAYQLIDEALSSVHPGTLEVVALIGPPGSGKTLLAAHVVDRKGGFIVDVGQASLIDIQRIRFKESDRLLVFDQSSEPAREFYEHPAFGEPRPAPPPLTTLSALGKSRRVRHATLPLDSYRYVGMTDTGTTTLRTLLAKHPGLVVVATFANEDEALNGIRSTARIVSANPALTFQRNWQRLHVVSLEEMRLKTIDLAQAPSTSSQGD</sequence>
<dbReference type="GeneID" id="94689168"/>
<dbReference type="EMBL" id="FNPE01000008">
    <property type="protein sequence ID" value="SDY82508.1"/>
    <property type="molecule type" value="Genomic_DNA"/>
</dbReference>
<keyword evidence="4" id="KW-1185">Reference proteome</keyword>
<keyword evidence="1" id="KW-0067">ATP-binding</keyword>
<geneLocation type="plasmid" evidence="1 4">
    <name>unnamed</name>
</geneLocation>
<protein>
    <submittedName>
        <fullName evidence="1">ATP-binding protein</fullName>
    </submittedName>
</protein>
<dbReference type="Gene3D" id="3.40.50.300">
    <property type="entry name" value="P-loop containing nucleotide triphosphate hydrolases"/>
    <property type="match status" value="1"/>
</dbReference>
<dbReference type="SUPFAM" id="SSF52540">
    <property type="entry name" value="P-loop containing nucleoside triphosphate hydrolases"/>
    <property type="match status" value="1"/>
</dbReference>
<evidence type="ECO:0000313" key="1">
    <source>
        <dbReference type="EMBL" id="QPS85018.1"/>
    </source>
</evidence>
<keyword evidence="1" id="KW-0614">Plasmid</keyword>
<gene>
    <name evidence="1" type="ORF">I6G47_33270</name>
    <name evidence="2" type="ORF">SAMN05421547_108124</name>
</gene>
<dbReference type="GO" id="GO:0005524">
    <property type="term" value="F:ATP binding"/>
    <property type="evidence" value="ECO:0007669"/>
    <property type="project" value="UniProtKB-KW"/>
</dbReference>
<organism evidence="2 3">
    <name type="scientific">Delftia lacustris</name>
    <dbReference type="NCBI Taxonomy" id="558537"/>
    <lineage>
        <taxon>Bacteria</taxon>
        <taxon>Pseudomonadati</taxon>
        <taxon>Pseudomonadota</taxon>
        <taxon>Betaproteobacteria</taxon>
        <taxon>Burkholderiales</taxon>
        <taxon>Comamonadaceae</taxon>
        <taxon>Delftia</taxon>
    </lineage>
</organism>
<dbReference type="InterPro" id="IPR027417">
    <property type="entry name" value="P-loop_NTPase"/>
</dbReference>
<evidence type="ECO:0000313" key="2">
    <source>
        <dbReference type="EMBL" id="SDY82508.1"/>
    </source>
</evidence>
<keyword evidence="1" id="KW-0547">Nucleotide-binding</keyword>
<dbReference type="EMBL" id="CP065749">
    <property type="protein sequence ID" value="QPS85018.1"/>
    <property type="molecule type" value="Genomic_DNA"/>
</dbReference>
<reference evidence="1 4" key="2">
    <citation type="submission" date="2020-12" db="EMBL/GenBank/DDBJ databases">
        <title>FDA dAtabase for Regulatory Grade micrObial Sequences (FDA-ARGOS): Supporting development and validation of Infectious Disease Dx tests.</title>
        <authorList>
            <person name="Sproer C."/>
            <person name="Gronow S."/>
            <person name="Severitt S."/>
            <person name="Schroder I."/>
            <person name="Tallon L."/>
            <person name="Sadzewicz L."/>
            <person name="Zhao X."/>
            <person name="Boylan J."/>
            <person name="Ott S."/>
            <person name="Bowen H."/>
            <person name="Vavikolanu K."/>
            <person name="Mehta A."/>
            <person name="Aluvathingal J."/>
            <person name="Nadendla S."/>
            <person name="Lowell S."/>
            <person name="Myers T."/>
            <person name="Yan Y."/>
            <person name="Sichtig H."/>
        </authorList>
    </citation>
    <scope>NUCLEOTIDE SEQUENCE [LARGE SCALE GENOMIC DNA]</scope>
    <source>
        <strain evidence="1 4">FDAARGOS_890</strain>
        <plasmid evidence="1 4">unnamed</plasmid>
    </source>
</reference>
<dbReference type="KEGG" id="dla:I6G47_33270"/>
<dbReference type="Proteomes" id="UP000183417">
    <property type="component" value="Unassembled WGS sequence"/>
</dbReference>
<evidence type="ECO:0000313" key="3">
    <source>
        <dbReference type="Proteomes" id="UP000183417"/>
    </source>
</evidence>